<evidence type="ECO:0000256" key="9">
    <source>
        <dbReference type="RuleBase" id="RU003357"/>
    </source>
</evidence>
<dbReference type="InterPro" id="IPR023997">
    <property type="entry name" value="TonB-dep_OMP_SusC/RagA_CS"/>
</dbReference>
<dbReference type="InterPro" id="IPR000531">
    <property type="entry name" value="Beta-barrel_TonB"/>
</dbReference>
<dbReference type="InterPro" id="IPR037066">
    <property type="entry name" value="Plug_dom_sf"/>
</dbReference>
<comment type="caution">
    <text evidence="13">The sequence shown here is derived from an EMBL/GenBank/DDBJ whole genome shotgun (WGS) entry which is preliminary data.</text>
</comment>
<dbReference type="NCBIfam" id="TIGR04057">
    <property type="entry name" value="SusC_RagA_signa"/>
    <property type="match status" value="1"/>
</dbReference>
<dbReference type="AlphaFoldDB" id="A0A369PTA4"/>
<evidence type="ECO:0000256" key="10">
    <source>
        <dbReference type="SAM" id="SignalP"/>
    </source>
</evidence>
<dbReference type="GO" id="GO:0009279">
    <property type="term" value="C:cell outer membrane"/>
    <property type="evidence" value="ECO:0007669"/>
    <property type="project" value="UniProtKB-SubCell"/>
</dbReference>
<proteinExistence type="inferred from homology"/>
<keyword evidence="3 8" id="KW-1134">Transmembrane beta strand</keyword>
<evidence type="ECO:0000256" key="3">
    <source>
        <dbReference type="ARBA" id="ARBA00022452"/>
    </source>
</evidence>
<evidence type="ECO:0000256" key="8">
    <source>
        <dbReference type="PROSITE-ProRule" id="PRU01360"/>
    </source>
</evidence>
<evidence type="ECO:0000256" key="5">
    <source>
        <dbReference type="ARBA" id="ARBA00023077"/>
    </source>
</evidence>
<comment type="similarity">
    <text evidence="8 9">Belongs to the TonB-dependent receptor family.</text>
</comment>
<evidence type="ECO:0000259" key="11">
    <source>
        <dbReference type="Pfam" id="PF00593"/>
    </source>
</evidence>
<evidence type="ECO:0000256" key="4">
    <source>
        <dbReference type="ARBA" id="ARBA00022692"/>
    </source>
</evidence>
<dbReference type="InterPro" id="IPR023996">
    <property type="entry name" value="TonB-dep_OMP_SusC/RagA"/>
</dbReference>
<reference evidence="13 14" key="1">
    <citation type="submission" date="2018-07" db="EMBL/GenBank/DDBJ databases">
        <title>Pedobacter sp. nov., isolated from soil.</title>
        <authorList>
            <person name="Zhou L.Y."/>
            <person name="Du Z.J."/>
        </authorList>
    </citation>
    <scope>NUCLEOTIDE SEQUENCE [LARGE SCALE GENOMIC DNA]</scope>
    <source>
        <strain evidence="13 14">JDX94</strain>
    </source>
</reference>
<dbReference type="OrthoDB" id="9768177at2"/>
<accession>A0A369PTA4</accession>
<gene>
    <name evidence="13" type="ORF">DU508_22980</name>
</gene>
<keyword evidence="7 8" id="KW-0998">Cell outer membrane</keyword>
<dbReference type="RefSeq" id="WP_115405010.1">
    <property type="nucleotide sequence ID" value="NZ_QPKV01000016.1"/>
</dbReference>
<evidence type="ECO:0000256" key="7">
    <source>
        <dbReference type="ARBA" id="ARBA00023237"/>
    </source>
</evidence>
<keyword evidence="5 9" id="KW-0798">TonB box</keyword>
<dbReference type="EMBL" id="QPKV01000016">
    <property type="protein sequence ID" value="RDC54197.1"/>
    <property type="molecule type" value="Genomic_DNA"/>
</dbReference>
<dbReference type="Pfam" id="PF07715">
    <property type="entry name" value="Plug"/>
    <property type="match status" value="1"/>
</dbReference>
<keyword evidence="2 8" id="KW-0813">Transport</keyword>
<dbReference type="Gene3D" id="2.170.130.10">
    <property type="entry name" value="TonB-dependent receptor, plug domain"/>
    <property type="match status" value="1"/>
</dbReference>
<dbReference type="Proteomes" id="UP000253961">
    <property type="component" value="Unassembled WGS sequence"/>
</dbReference>
<dbReference type="Gene3D" id="2.60.40.1120">
    <property type="entry name" value="Carboxypeptidase-like, regulatory domain"/>
    <property type="match status" value="1"/>
</dbReference>
<evidence type="ECO:0000256" key="1">
    <source>
        <dbReference type="ARBA" id="ARBA00004571"/>
    </source>
</evidence>
<name>A0A369PTA4_9SPHI</name>
<evidence type="ECO:0000256" key="6">
    <source>
        <dbReference type="ARBA" id="ARBA00023136"/>
    </source>
</evidence>
<keyword evidence="4 8" id="KW-0812">Transmembrane</keyword>
<dbReference type="PROSITE" id="PS52016">
    <property type="entry name" value="TONB_DEPENDENT_REC_3"/>
    <property type="match status" value="1"/>
</dbReference>
<dbReference type="SUPFAM" id="SSF49464">
    <property type="entry name" value="Carboxypeptidase regulatory domain-like"/>
    <property type="match status" value="1"/>
</dbReference>
<evidence type="ECO:0000313" key="14">
    <source>
        <dbReference type="Proteomes" id="UP000253961"/>
    </source>
</evidence>
<dbReference type="InterPro" id="IPR039426">
    <property type="entry name" value="TonB-dep_rcpt-like"/>
</dbReference>
<keyword evidence="13" id="KW-0675">Receptor</keyword>
<evidence type="ECO:0000259" key="12">
    <source>
        <dbReference type="Pfam" id="PF07715"/>
    </source>
</evidence>
<dbReference type="InterPro" id="IPR012910">
    <property type="entry name" value="Plug_dom"/>
</dbReference>
<keyword evidence="6 8" id="KW-0472">Membrane</keyword>
<feature type="signal peptide" evidence="10">
    <location>
        <begin position="1"/>
        <end position="20"/>
    </location>
</feature>
<dbReference type="Pfam" id="PF13715">
    <property type="entry name" value="CarbopepD_reg_2"/>
    <property type="match status" value="1"/>
</dbReference>
<dbReference type="Pfam" id="PF00593">
    <property type="entry name" value="TonB_dep_Rec_b-barrel"/>
    <property type="match status" value="1"/>
</dbReference>
<feature type="chain" id="PRO_5016629241" evidence="10">
    <location>
        <begin position="21"/>
        <end position="1027"/>
    </location>
</feature>
<feature type="domain" description="TonB-dependent receptor-like beta-barrel" evidence="11">
    <location>
        <begin position="411"/>
        <end position="986"/>
    </location>
</feature>
<evidence type="ECO:0000313" key="13">
    <source>
        <dbReference type="EMBL" id="RDC54197.1"/>
    </source>
</evidence>
<dbReference type="SUPFAM" id="SSF56935">
    <property type="entry name" value="Porins"/>
    <property type="match status" value="1"/>
</dbReference>
<keyword evidence="10" id="KW-0732">Signal</keyword>
<dbReference type="Gene3D" id="2.40.170.20">
    <property type="entry name" value="TonB-dependent receptor, beta-barrel domain"/>
    <property type="match status" value="1"/>
</dbReference>
<evidence type="ECO:0000256" key="2">
    <source>
        <dbReference type="ARBA" id="ARBA00022448"/>
    </source>
</evidence>
<sequence>MKKIIFYCCLMLIYVLDSSAQIKTVTGTVTDQQNNAIEGVSVVVVESGKTAITDAKGRFSIQGESGQTLKFGYVGAVPYSLKIGNAENLTIQLDLNNSLNDVVVTGYQKERKKDLTGAVSVVNVQEIKDIPLGNPIKALQGRVPGVFISADGAPNGGASVRIRGIGTLGNNDPLYVIDGIPTKRGLQELNQNDIESIQVLKDASSATIYGSRAANGVIIVTTKRARAGYSRVDFDASASLQFYTSKLKTLNAEERGRAYWQAAVNDRSDPNLNQIYKYEWNNNFDNPVLNRVVIPEFIDAAKTMRSANTNWFDEISQQSLLQSYNVSIANGNEKGNSLFSLSYYDNKGIIRETRDKKLTARVNSDYSLLNGKLRIGENLSGTYMKDVLIPTGDVTGLSQIVFSVVPIYTVNGGWGGPAAGMADRQNPVRLIEDNKQNFNNFWRVFGNVYAELQIIPNLLLKTSYAIDYNGNYARTLRKSYTSGFLSDPSNAVNTNSNYDGNRIWQNTLTYSIKSEKHQADFLIAQEQINTIYQGFGASRQGLALENSDYAYLDAGSTNKDNGGNGTSSALLSYFAKANYTYNDRYLFSATIRRDGSSRFGKENQFGYFPAFSAGWRLSEEQFIKESLPVVSDLKLRYGWGKNGNQEIANNATYTLYSAVYGTNAIGNYDGGTAYDITGSNTGQLPSGFALIQQGNNTLKWEETSQHNIGLDFALLRNELSGSVDYFIKKTSDILISPAYLAVIGEGGARFANGASMQNKGLEFLLSWSKKIGNNWNITLTGNAASYRNKVTELPPEILTSYPGNGTDKNILGRPITSIFGYVADGIFKSAAEVNAHATQPGKGIGRIRYKDLNGDGVIDALDRDYIGNSAPKWIYGLNTSISYKDFDLSFFLQGVQGSMVNNGYKYLTDFSSLAPGANFGTRTLDAFTPQNSSSDIPSLTLVDRNNEGRTSTYFLESGSYLKLRNIQLGYNLQNALKNLKVQRARVFVQASNVFTIKSKSYTATDPENPGNAYPIPLITTVGLNVSF</sequence>
<feature type="domain" description="TonB-dependent receptor plug" evidence="12">
    <location>
        <begin position="112"/>
        <end position="217"/>
    </location>
</feature>
<dbReference type="NCBIfam" id="TIGR04056">
    <property type="entry name" value="OMP_RagA_SusC"/>
    <property type="match status" value="1"/>
</dbReference>
<dbReference type="InterPro" id="IPR036942">
    <property type="entry name" value="Beta-barrel_TonB_sf"/>
</dbReference>
<comment type="subcellular location">
    <subcellularLocation>
        <location evidence="1 8">Cell outer membrane</location>
        <topology evidence="1 8">Multi-pass membrane protein</topology>
    </subcellularLocation>
</comment>
<organism evidence="13 14">
    <name type="scientific">Pedobacter chinensis</name>
    <dbReference type="NCBI Taxonomy" id="2282421"/>
    <lineage>
        <taxon>Bacteria</taxon>
        <taxon>Pseudomonadati</taxon>
        <taxon>Bacteroidota</taxon>
        <taxon>Sphingobacteriia</taxon>
        <taxon>Sphingobacteriales</taxon>
        <taxon>Sphingobacteriaceae</taxon>
        <taxon>Pedobacter</taxon>
    </lineage>
</organism>
<dbReference type="InterPro" id="IPR008969">
    <property type="entry name" value="CarboxyPept-like_regulatory"/>
</dbReference>
<keyword evidence="14" id="KW-1185">Reference proteome</keyword>
<protein>
    <submittedName>
        <fullName evidence="13">TonB-dependent receptor</fullName>
    </submittedName>
</protein>